<sequence>MVTWEQEPEDYVLSLRVKLAERLDRLYTVLTKLKSESVLFWEDIERFTPGLRSSLHVLWDTNQECLNPAIQIFEAHLRKEAERESQLQPLSCQAVKSKFTFIESIQKRPSSLTHETSTELPVHNIQRIPPAVNSPPDRKTPGPLGLSSTERYEEGERVLDSSSSTSLGLVYAHYAESPLDSAVSDFPAPPDGQTSSAIPHEIQPSLYSIPLWKHTHCQETENERQPSPLRHAFHGVHTRDYTT</sequence>
<dbReference type="Proteomes" id="UP000326757">
    <property type="component" value="Unassembled WGS sequence"/>
</dbReference>
<keyword evidence="3" id="KW-1185">Reference proteome</keyword>
<organism evidence="2 3">
    <name type="scientific">Monilinia laxa</name>
    <name type="common">Brown rot fungus</name>
    <name type="synonym">Sclerotinia laxa</name>
    <dbReference type="NCBI Taxonomy" id="61186"/>
    <lineage>
        <taxon>Eukaryota</taxon>
        <taxon>Fungi</taxon>
        <taxon>Dikarya</taxon>
        <taxon>Ascomycota</taxon>
        <taxon>Pezizomycotina</taxon>
        <taxon>Leotiomycetes</taxon>
        <taxon>Helotiales</taxon>
        <taxon>Sclerotiniaceae</taxon>
        <taxon>Monilinia</taxon>
    </lineage>
</organism>
<protein>
    <submittedName>
        <fullName evidence="2">Uncharacterized protein</fullName>
    </submittedName>
</protein>
<dbReference type="EMBL" id="VIGI01000015">
    <property type="protein sequence ID" value="KAB8291087.1"/>
    <property type="molecule type" value="Genomic_DNA"/>
</dbReference>
<feature type="compositionally biased region" description="Basic and acidic residues" evidence="1">
    <location>
        <begin position="150"/>
        <end position="159"/>
    </location>
</feature>
<accession>A0A5N6JQN2</accession>
<evidence type="ECO:0000256" key="1">
    <source>
        <dbReference type="SAM" id="MobiDB-lite"/>
    </source>
</evidence>
<dbReference type="AlphaFoldDB" id="A0A5N6JQN2"/>
<evidence type="ECO:0000313" key="2">
    <source>
        <dbReference type="EMBL" id="KAB8291087.1"/>
    </source>
</evidence>
<comment type="caution">
    <text evidence="2">The sequence shown here is derived from an EMBL/GenBank/DDBJ whole genome shotgun (WGS) entry which is preliminary data.</text>
</comment>
<feature type="region of interest" description="Disordered" evidence="1">
    <location>
        <begin position="123"/>
        <end position="159"/>
    </location>
</feature>
<evidence type="ECO:0000313" key="3">
    <source>
        <dbReference type="Proteomes" id="UP000326757"/>
    </source>
</evidence>
<feature type="region of interest" description="Disordered" evidence="1">
    <location>
        <begin position="219"/>
        <end position="243"/>
    </location>
</feature>
<gene>
    <name evidence="2" type="ORF">EYC80_009775</name>
</gene>
<reference evidence="2 3" key="1">
    <citation type="submission" date="2019-06" db="EMBL/GenBank/DDBJ databases">
        <title>Genome Sequence of the Brown Rot Fungal Pathogen Monilinia laxa.</title>
        <authorList>
            <person name="De Miccolis Angelini R.M."/>
            <person name="Landi L."/>
            <person name="Abate D."/>
            <person name="Pollastro S."/>
            <person name="Romanazzi G."/>
            <person name="Faretra F."/>
        </authorList>
    </citation>
    <scope>NUCLEOTIDE SEQUENCE [LARGE SCALE GENOMIC DNA]</scope>
    <source>
        <strain evidence="2 3">Mlax316</strain>
    </source>
</reference>
<name>A0A5N6JQN2_MONLA</name>
<proteinExistence type="predicted"/>